<keyword evidence="14" id="KW-1185">Reference proteome</keyword>
<feature type="region of interest" description="Disordered" evidence="10">
    <location>
        <begin position="258"/>
        <end position="321"/>
    </location>
</feature>
<sequence length="516" mass="55725">MGMVGVALFVAVLVGGWLWTKEPPYALLFTIQDEKDGGQIVAALSQQNIPYRFSDGGRGILVPQSVVHDTRLKLASQGLPKGGLVGFELMETQKLGVSQFAEQINYQRALEGELARSIQSLAAVRGARVHLAIPKQTAFLRDDQKTSASVLVSLHPGRTLDQIQVAGIINLVASSVPQLSSSNVSVIDQEGKLISQQRDPQRNAGLDATQLKFLREVEADYGKRIETILVPLVGPNNVRAQVTADLDFSQIDQVAESYKPNPANETAIRSQQTAEVGSGSPQAAGVPGALSNQPPVPATAPLTQSGPGGPTGAAAAANPSQNFTRNATINYEVDKTIRHTKGVPGTVRRLSVAVVVNHRKDPTKPKPVPLTPAELKQITDLAREAMGFSKDRGDTLNVANAPFTPAEKEVIADAPIWANQELIATLKELARYLLIAGAAFWLWTRLLKPVFEKLMEPPPPRLAPEKQEFEVGADGMLHRHRSYDEKLADAREIAKKDPKAVANMIKEWVDGGEHGK</sequence>
<dbReference type="KEGG" id="shd:SUTH_00942"/>
<dbReference type="GO" id="GO:0071973">
    <property type="term" value="P:bacterial-type flagellum-dependent cell motility"/>
    <property type="evidence" value="ECO:0007669"/>
    <property type="project" value="InterPro"/>
</dbReference>
<dbReference type="PANTHER" id="PTHR30046:SF0">
    <property type="entry name" value="FLAGELLAR M-RING PROTEIN"/>
    <property type="match status" value="1"/>
</dbReference>
<keyword evidence="5" id="KW-0812">Transmembrane</keyword>
<dbReference type="AlphaFoldDB" id="W0SGA5"/>
<name>W0SGA5_9PROT</name>
<evidence type="ECO:0000256" key="8">
    <source>
        <dbReference type="ARBA" id="ARBA00023143"/>
    </source>
</evidence>
<keyword evidence="7" id="KW-0472">Membrane</keyword>
<dbReference type="PRINTS" id="PR01009">
    <property type="entry name" value="FLGMRINGFLIF"/>
</dbReference>
<dbReference type="GO" id="GO:0003774">
    <property type="term" value="F:cytoskeletal motor activity"/>
    <property type="evidence" value="ECO:0007669"/>
    <property type="project" value="InterPro"/>
</dbReference>
<dbReference type="GO" id="GO:0009431">
    <property type="term" value="C:bacterial-type flagellum basal body, MS ring"/>
    <property type="evidence" value="ECO:0007669"/>
    <property type="project" value="InterPro"/>
</dbReference>
<organism evidence="13 14">
    <name type="scientific">Sulfuritalea hydrogenivorans sk43H</name>
    <dbReference type="NCBI Taxonomy" id="1223802"/>
    <lineage>
        <taxon>Bacteria</taxon>
        <taxon>Pseudomonadati</taxon>
        <taxon>Pseudomonadota</taxon>
        <taxon>Betaproteobacteria</taxon>
        <taxon>Nitrosomonadales</taxon>
        <taxon>Sterolibacteriaceae</taxon>
        <taxon>Sulfuritalea</taxon>
    </lineage>
</organism>
<evidence type="ECO:0000313" key="14">
    <source>
        <dbReference type="Proteomes" id="UP000031637"/>
    </source>
</evidence>
<dbReference type="InterPro" id="IPR043427">
    <property type="entry name" value="YscJ/FliF"/>
</dbReference>
<dbReference type="EMBL" id="AP012547">
    <property type="protein sequence ID" value="BAO28748.1"/>
    <property type="molecule type" value="Genomic_DNA"/>
</dbReference>
<evidence type="ECO:0000259" key="12">
    <source>
        <dbReference type="Pfam" id="PF08345"/>
    </source>
</evidence>
<evidence type="ECO:0000259" key="11">
    <source>
        <dbReference type="Pfam" id="PF01514"/>
    </source>
</evidence>
<evidence type="ECO:0000256" key="4">
    <source>
        <dbReference type="ARBA" id="ARBA00022475"/>
    </source>
</evidence>
<comment type="subcellular location">
    <subcellularLocation>
        <location evidence="1 9">Bacterial flagellum basal body</location>
    </subcellularLocation>
    <subcellularLocation>
        <location evidence="2">Cell membrane</location>
        <topology evidence="2">Multi-pass membrane protein</topology>
    </subcellularLocation>
</comment>
<comment type="function">
    <text evidence="9">The M ring may be actively involved in energy transduction.</text>
</comment>
<dbReference type="HOGENOM" id="CLU_028108_1_0_4"/>
<proteinExistence type="inferred from homology"/>
<dbReference type="Pfam" id="PF08345">
    <property type="entry name" value="YscJ_FliF_C"/>
    <property type="match status" value="1"/>
</dbReference>
<feature type="domain" description="Flagellar M-ring N-terminal" evidence="11">
    <location>
        <begin position="21"/>
        <end position="195"/>
    </location>
</feature>
<dbReference type="PANTHER" id="PTHR30046">
    <property type="entry name" value="FLAGELLAR M-RING PROTEIN"/>
    <property type="match status" value="1"/>
</dbReference>
<keyword evidence="4" id="KW-1003">Cell membrane</keyword>
<dbReference type="STRING" id="1223802.SUTH_00942"/>
<keyword evidence="13" id="KW-0966">Cell projection</keyword>
<feature type="compositionally biased region" description="Polar residues" evidence="10">
    <location>
        <begin position="263"/>
        <end position="281"/>
    </location>
</feature>
<dbReference type="NCBIfam" id="TIGR00206">
    <property type="entry name" value="fliF"/>
    <property type="match status" value="1"/>
</dbReference>
<reference evidence="13 14" key="1">
    <citation type="journal article" date="2014" name="Syst. Appl. Microbiol.">
        <title>Complete genomes of freshwater sulfur oxidizers Sulfuricella denitrificans skB26 and Sulfuritalea hydrogenivorans sk43H: genetic insights into the sulfur oxidation pathway of betaproteobacteria.</title>
        <authorList>
            <person name="Watanabe T."/>
            <person name="Kojima H."/>
            <person name="Fukui M."/>
        </authorList>
    </citation>
    <scope>NUCLEOTIDE SEQUENCE [LARGE SCALE GENOMIC DNA]</scope>
    <source>
        <strain evidence="13">DSM22779</strain>
    </source>
</reference>
<evidence type="ECO:0000256" key="2">
    <source>
        <dbReference type="ARBA" id="ARBA00004651"/>
    </source>
</evidence>
<evidence type="ECO:0000256" key="1">
    <source>
        <dbReference type="ARBA" id="ARBA00004117"/>
    </source>
</evidence>
<protein>
    <recommendedName>
        <fullName evidence="9">Flagellar M-ring protein</fullName>
    </recommendedName>
</protein>
<evidence type="ECO:0000256" key="3">
    <source>
        <dbReference type="ARBA" id="ARBA00007971"/>
    </source>
</evidence>
<dbReference type="InterPro" id="IPR000067">
    <property type="entry name" value="FlgMring_FliF"/>
</dbReference>
<keyword evidence="8 9" id="KW-0975">Bacterial flagellum</keyword>
<dbReference type="GO" id="GO:0005886">
    <property type="term" value="C:plasma membrane"/>
    <property type="evidence" value="ECO:0007669"/>
    <property type="project" value="UniProtKB-SubCell"/>
</dbReference>
<evidence type="ECO:0000256" key="9">
    <source>
        <dbReference type="PIRNR" id="PIRNR004862"/>
    </source>
</evidence>
<evidence type="ECO:0000256" key="5">
    <source>
        <dbReference type="ARBA" id="ARBA00022692"/>
    </source>
</evidence>
<evidence type="ECO:0000256" key="7">
    <source>
        <dbReference type="ARBA" id="ARBA00023136"/>
    </source>
</evidence>
<accession>W0SGA5</accession>
<dbReference type="PIRSF" id="PIRSF004862">
    <property type="entry name" value="FliF"/>
    <property type="match status" value="1"/>
</dbReference>
<feature type="domain" description="Flagellar M-ring C-terminal" evidence="12">
    <location>
        <begin position="229"/>
        <end position="403"/>
    </location>
</feature>
<dbReference type="InterPro" id="IPR045851">
    <property type="entry name" value="AMP-bd_C_sf"/>
</dbReference>
<evidence type="ECO:0000256" key="10">
    <source>
        <dbReference type="SAM" id="MobiDB-lite"/>
    </source>
</evidence>
<dbReference type="InterPro" id="IPR013556">
    <property type="entry name" value="Flag_M-ring_C"/>
</dbReference>
<keyword evidence="13" id="KW-0282">Flagellum</keyword>
<dbReference type="InterPro" id="IPR006182">
    <property type="entry name" value="FliF_N_dom"/>
</dbReference>
<feature type="compositionally biased region" description="Low complexity" evidence="10">
    <location>
        <begin position="312"/>
        <end position="321"/>
    </location>
</feature>
<evidence type="ECO:0000313" key="13">
    <source>
        <dbReference type="EMBL" id="BAO28748.1"/>
    </source>
</evidence>
<comment type="similarity">
    <text evidence="3 9">Belongs to the FliF family.</text>
</comment>
<evidence type="ECO:0000256" key="6">
    <source>
        <dbReference type="ARBA" id="ARBA00022989"/>
    </source>
</evidence>
<dbReference type="Pfam" id="PF01514">
    <property type="entry name" value="YscJ_FliF"/>
    <property type="match status" value="1"/>
</dbReference>
<keyword evidence="13" id="KW-0969">Cilium</keyword>
<gene>
    <name evidence="13" type="ORF">SUTH_00942</name>
</gene>
<keyword evidence="6" id="KW-1133">Transmembrane helix</keyword>
<dbReference type="Gene3D" id="3.30.300.30">
    <property type="match status" value="1"/>
</dbReference>
<dbReference type="Proteomes" id="UP000031637">
    <property type="component" value="Chromosome"/>
</dbReference>